<keyword evidence="5" id="KW-0539">Nucleus</keyword>
<evidence type="ECO:0000256" key="2">
    <source>
        <dbReference type="ARBA" id="ARBA00023015"/>
    </source>
</evidence>
<dbReference type="Pfam" id="PF03106">
    <property type="entry name" value="WRKY"/>
    <property type="match status" value="1"/>
</dbReference>
<evidence type="ECO:0000313" key="9">
    <source>
        <dbReference type="Proteomes" id="UP000467840"/>
    </source>
</evidence>
<dbReference type="SUPFAM" id="SSF118290">
    <property type="entry name" value="WRKY DNA-binding domain"/>
    <property type="match status" value="1"/>
</dbReference>
<feature type="domain" description="WRKY" evidence="7">
    <location>
        <begin position="96"/>
        <end position="122"/>
    </location>
</feature>
<comment type="caution">
    <text evidence="8">The sequence shown here is derived from an EMBL/GenBank/DDBJ whole genome shotgun (WGS) entry which is preliminary data.</text>
</comment>
<keyword evidence="9" id="KW-1185">Reference proteome</keyword>
<dbReference type="PANTHER" id="PTHR32096">
    <property type="entry name" value="WRKY TRANSCRIPTION FACTOR 30-RELATED-RELATED"/>
    <property type="match status" value="1"/>
</dbReference>
<reference evidence="8 9" key="1">
    <citation type="journal article" date="2020" name="Mol. Plant">
        <title>The Chromosome-Based Rubber Tree Genome Provides New Insights into Spurge Genome Evolution and Rubber Biosynthesis.</title>
        <authorList>
            <person name="Liu J."/>
            <person name="Shi C."/>
            <person name="Shi C.C."/>
            <person name="Li W."/>
            <person name="Zhang Q.J."/>
            <person name="Zhang Y."/>
            <person name="Li K."/>
            <person name="Lu H.F."/>
            <person name="Shi C."/>
            <person name="Zhu S.T."/>
            <person name="Xiao Z.Y."/>
            <person name="Nan H."/>
            <person name="Yue Y."/>
            <person name="Zhu X.G."/>
            <person name="Wu Y."/>
            <person name="Hong X.N."/>
            <person name="Fan G.Y."/>
            <person name="Tong Y."/>
            <person name="Zhang D."/>
            <person name="Mao C.L."/>
            <person name="Liu Y.L."/>
            <person name="Hao S.J."/>
            <person name="Liu W.Q."/>
            <person name="Lv M.Q."/>
            <person name="Zhang H.B."/>
            <person name="Liu Y."/>
            <person name="Hu-Tang G.R."/>
            <person name="Wang J.P."/>
            <person name="Wang J.H."/>
            <person name="Sun Y.H."/>
            <person name="Ni S.B."/>
            <person name="Chen W.B."/>
            <person name="Zhang X.C."/>
            <person name="Jiao Y.N."/>
            <person name="Eichler E.E."/>
            <person name="Li G.H."/>
            <person name="Liu X."/>
            <person name="Gao L.Z."/>
        </authorList>
    </citation>
    <scope>NUCLEOTIDE SEQUENCE [LARGE SCALE GENOMIC DNA]</scope>
    <source>
        <strain evidence="9">cv. GT1</strain>
        <tissue evidence="8">Leaf</tissue>
    </source>
</reference>
<evidence type="ECO:0000256" key="5">
    <source>
        <dbReference type="ARBA" id="ARBA00023242"/>
    </source>
</evidence>
<dbReference type="GO" id="GO:0000976">
    <property type="term" value="F:transcription cis-regulatory region binding"/>
    <property type="evidence" value="ECO:0007669"/>
    <property type="project" value="TreeGrafter"/>
</dbReference>
<dbReference type="Proteomes" id="UP000467840">
    <property type="component" value="Chromosome 15"/>
</dbReference>
<keyword evidence="2" id="KW-0805">Transcription regulation</keyword>
<accession>A0A6A6MI40</accession>
<sequence>MGEFAFMEDSDLHAVEEIYDPLYPVLHQQSLSTLSNLSVISSMSIPICKDEESEKLQKKHSLFESATPTSRSDDAPVAAKSKGRKNQQKRMVKHVASDGLPFDMWAWHKYGQKPIKGSPYPR</sequence>
<dbReference type="EMBL" id="JAAGAX010000005">
    <property type="protein sequence ID" value="KAF2313382.1"/>
    <property type="molecule type" value="Genomic_DNA"/>
</dbReference>
<proteinExistence type="predicted"/>
<evidence type="ECO:0000313" key="8">
    <source>
        <dbReference type="EMBL" id="KAF2313382.1"/>
    </source>
</evidence>
<dbReference type="PANTHER" id="PTHR32096:SF127">
    <property type="entry name" value="WRKY DOMAIN-CONTAINING PROTEIN"/>
    <property type="match status" value="1"/>
</dbReference>
<dbReference type="GO" id="GO:0005634">
    <property type="term" value="C:nucleus"/>
    <property type="evidence" value="ECO:0007669"/>
    <property type="project" value="UniProtKB-SubCell"/>
</dbReference>
<dbReference type="PROSITE" id="PS50811">
    <property type="entry name" value="WRKY"/>
    <property type="match status" value="1"/>
</dbReference>
<feature type="compositionally biased region" description="Basic residues" evidence="6">
    <location>
        <begin position="81"/>
        <end position="90"/>
    </location>
</feature>
<gene>
    <name evidence="8" type="ORF">GH714_010684</name>
</gene>
<protein>
    <recommendedName>
        <fullName evidence="7">WRKY domain-containing protein</fullName>
    </recommendedName>
</protein>
<evidence type="ECO:0000256" key="3">
    <source>
        <dbReference type="ARBA" id="ARBA00023125"/>
    </source>
</evidence>
<dbReference type="Gene3D" id="2.20.25.80">
    <property type="entry name" value="WRKY domain"/>
    <property type="match status" value="1"/>
</dbReference>
<dbReference type="GO" id="GO:0003700">
    <property type="term" value="F:DNA-binding transcription factor activity"/>
    <property type="evidence" value="ECO:0007669"/>
    <property type="project" value="InterPro"/>
</dbReference>
<organism evidence="8 9">
    <name type="scientific">Hevea brasiliensis</name>
    <name type="common">Para rubber tree</name>
    <name type="synonym">Siphonia brasiliensis</name>
    <dbReference type="NCBI Taxonomy" id="3981"/>
    <lineage>
        <taxon>Eukaryota</taxon>
        <taxon>Viridiplantae</taxon>
        <taxon>Streptophyta</taxon>
        <taxon>Embryophyta</taxon>
        <taxon>Tracheophyta</taxon>
        <taxon>Spermatophyta</taxon>
        <taxon>Magnoliopsida</taxon>
        <taxon>eudicotyledons</taxon>
        <taxon>Gunneridae</taxon>
        <taxon>Pentapetalae</taxon>
        <taxon>rosids</taxon>
        <taxon>fabids</taxon>
        <taxon>Malpighiales</taxon>
        <taxon>Euphorbiaceae</taxon>
        <taxon>Crotonoideae</taxon>
        <taxon>Micrandreae</taxon>
        <taxon>Hevea</taxon>
    </lineage>
</organism>
<evidence type="ECO:0000259" key="7">
    <source>
        <dbReference type="PROSITE" id="PS50811"/>
    </source>
</evidence>
<feature type="region of interest" description="Disordered" evidence="6">
    <location>
        <begin position="58"/>
        <end position="90"/>
    </location>
</feature>
<comment type="subcellular location">
    <subcellularLocation>
        <location evidence="1">Nucleus</location>
    </subcellularLocation>
</comment>
<keyword evidence="4" id="KW-0804">Transcription</keyword>
<dbReference type="InterPro" id="IPR036576">
    <property type="entry name" value="WRKY_dom_sf"/>
</dbReference>
<dbReference type="AlphaFoldDB" id="A0A6A6MI40"/>
<dbReference type="InterPro" id="IPR003657">
    <property type="entry name" value="WRKY_dom"/>
</dbReference>
<keyword evidence="3" id="KW-0238">DNA-binding</keyword>
<evidence type="ECO:0000256" key="6">
    <source>
        <dbReference type="SAM" id="MobiDB-lite"/>
    </source>
</evidence>
<name>A0A6A6MI40_HEVBR</name>
<evidence type="ECO:0000256" key="4">
    <source>
        <dbReference type="ARBA" id="ARBA00023163"/>
    </source>
</evidence>
<evidence type="ECO:0000256" key="1">
    <source>
        <dbReference type="ARBA" id="ARBA00004123"/>
    </source>
</evidence>
<dbReference type="InterPro" id="IPR044810">
    <property type="entry name" value="WRKY_plant"/>
</dbReference>